<keyword evidence="3" id="KW-0805">Transcription regulation</keyword>
<dbReference type="InterPro" id="IPR001867">
    <property type="entry name" value="OmpR/PhoB-type_DNA-bd"/>
</dbReference>
<sequence length="357" mass="38594">MPITTTTGRPAVTTLGRQERDVLYAVGCGLRDDEIATALAIPEEAVAGHLARILTALGLRDRAAAIVHAFDCGLVAPGRGPRRQATSPLPPAAAVRHVPGPRLRISVLGPLRAWRDGQHLDLGHLRQQAVLAALALCLGRSVSRQELTDGVWGEEPPNTNVVPVYIYRLRKVLRTGGDLDSVIERDRSGYRLLPGVATVDVAQVEELVTAAGAAERAGDLAEAVRACSQALDLFRGEPLAGQPGPLAELERLRLTERRIVIVQRKLDWQLRLGQHSEAIAELSALTVAQPLNEPVAAMLMRALYLSGRQADALTVYDRTRRRLAGELGVSPGHSLRQTHRTILRGDDIRLGLTGTTR</sequence>
<proteinExistence type="inferred from homology"/>
<evidence type="ECO:0000256" key="6">
    <source>
        <dbReference type="PROSITE-ProRule" id="PRU01091"/>
    </source>
</evidence>
<keyword evidence="2" id="KW-0902">Two-component regulatory system</keyword>
<dbReference type="InterPro" id="IPR000792">
    <property type="entry name" value="Tscrpt_reg_LuxR_C"/>
</dbReference>
<organism evidence="8 9">
    <name type="scientific">Streptomyces hesseae</name>
    <dbReference type="NCBI Taxonomy" id="3075519"/>
    <lineage>
        <taxon>Bacteria</taxon>
        <taxon>Bacillati</taxon>
        <taxon>Actinomycetota</taxon>
        <taxon>Actinomycetes</taxon>
        <taxon>Kitasatosporales</taxon>
        <taxon>Streptomycetaceae</taxon>
        <taxon>Streptomyces</taxon>
    </lineage>
</organism>
<evidence type="ECO:0000256" key="3">
    <source>
        <dbReference type="ARBA" id="ARBA00023015"/>
    </source>
</evidence>
<dbReference type="InterPro" id="IPR036388">
    <property type="entry name" value="WH-like_DNA-bd_sf"/>
</dbReference>
<gene>
    <name evidence="8" type="ORF">RM609_05440</name>
</gene>
<dbReference type="Proteomes" id="UP001180531">
    <property type="component" value="Unassembled WGS sequence"/>
</dbReference>
<reference evidence="8" key="1">
    <citation type="submission" date="2024-05" db="EMBL/GenBank/DDBJ databases">
        <title>30 novel species of actinomycetes from the DSMZ collection.</title>
        <authorList>
            <person name="Nouioui I."/>
        </authorList>
    </citation>
    <scope>NUCLEOTIDE SEQUENCE</scope>
    <source>
        <strain evidence="8">DSM 40473</strain>
    </source>
</reference>
<evidence type="ECO:0000313" key="8">
    <source>
        <dbReference type="EMBL" id="MDT0448529.1"/>
    </source>
</evidence>
<evidence type="ECO:0000259" key="7">
    <source>
        <dbReference type="PROSITE" id="PS51755"/>
    </source>
</evidence>
<dbReference type="InterPro" id="IPR051677">
    <property type="entry name" value="AfsR-DnrI-RedD_regulator"/>
</dbReference>
<dbReference type="PROSITE" id="PS51755">
    <property type="entry name" value="OMPR_PHOB"/>
    <property type="match status" value="1"/>
</dbReference>
<dbReference type="PANTHER" id="PTHR35807:SF1">
    <property type="entry name" value="TRANSCRIPTIONAL REGULATOR REDD"/>
    <property type="match status" value="1"/>
</dbReference>
<keyword evidence="5" id="KW-0804">Transcription</keyword>
<comment type="similarity">
    <text evidence="1">Belongs to the AfsR/DnrI/RedD regulatory family.</text>
</comment>
<protein>
    <submittedName>
        <fullName evidence="8">BTAD domain-containing putative transcriptional regulator</fullName>
    </submittedName>
</protein>
<dbReference type="SUPFAM" id="SSF46894">
    <property type="entry name" value="C-terminal effector domain of the bipartite response regulators"/>
    <property type="match status" value="2"/>
</dbReference>
<dbReference type="CDD" id="cd15831">
    <property type="entry name" value="BTAD"/>
    <property type="match status" value="1"/>
</dbReference>
<keyword evidence="4 6" id="KW-0238">DNA-binding</keyword>
<accession>A0ABU2SKU2</accession>
<evidence type="ECO:0000256" key="5">
    <source>
        <dbReference type="ARBA" id="ARBA00023163"/>
    </source>
</evidence>
<dbReference type="Pfam" id="PF00196">
    <property type="entry name" value="GerE"/>
    <property type="match status" value="1"/>
</dbReference>
<dbReference type="InterPro" id="IPR016032">
    <property type="entry name" value="Sig_transdc_resp-reg_C-effctor"/>
</dbReference>
<dbReference type="RefSeq" id="WP_311608344.1">
    <property type="nucleotide sequence ID" value="NZ_JAVRFI010000002.1"/>
</dbReference>
<dbReference type="EMBL" id="JAVRFI010000002">
    <property type="protein sequence ID" value="MDT0448529.1"/>
    <property type="molecule type" value="Genomic_DNA"/>
</dbReference>
<dbReference type="InterPro" id="IPR011990">
    <property type="entry name" value="TPR-like_helical_dom_sf"/>
</dbReference>
<dbReference type="Pfam" id="PF00486">
    <property type="entry name" value="Trans_reg_C"/>
    <property type="match status" value="1"/>
</dbReference>
<dbReference type="SUPFAM" id="SSF48452">
    <property type="entry name" value="TPR-like"/>
    <property type="match status" value="1"/>
</dbReference>
<dbReference type="InterPro" id="IPR005158">
    <property type="entry name" value="BTAD"/>
</dbReference>
<feature type="domain" description="OmpR/PhoB-type" evidence="7">
    <location>
        <begin position="93"/>
        <end position="194"/>
    </location>
</feature>
<dbReference type="PANTHER" id="PTHR35807">
    <property type="entry name" value="TRANSCRIPTIONAL REGULATOR REDD-RELATED"/>
    <property type="match status" value="1"/>
</dbReference>
<evidence type="ECO:0000256" key="2">
    <source>
        <dbReference type="ARBA" id="ARBA00023012"/>
    </source>
</evidence>
<comment type="caution">
    <text evidence="8">The sequence shown here is derived from an EMBL/GenBank/DDBJ whole genome shotgun (WGS) entry which is preliminary data.</text>
</comment>
<keyword evidence="9" id="KW-1185">Reference proteome</keyword>
<evidence type="ECO:0000256" key="1">
    <source>
        <dbReference type="ARBA" id="ARBA00005820"/>
    </source>
</evidence>
<dbReference type="SMART" id="SM01043">
    <property type="entry name" value="BTAD"/>
    <property type="match status" value="1"/>
</dbReference>
<dbReference type="Pfam" id="PF03704">
    <property type="entry name" value="BTAD"/>
    <property type="match status" value="1"/>
</dbReference>
<feature type="DNA-binding region" description="OmpR/PhoB-type" evidence="6">
    <location>
        <begin position="93"/>
        <end position="194"/>
    </location>
</feature>
<dbReference type="SMART" id="SM00421">
    <property type="entry name" value="HTH_LUXR"/>
    <property type="match status" value="1"/>
</dbReference>
<dbReference type="Gene3D" id="1.10.10.10">
    <property type="entry name" value="Winged helix-like DNA-binding domain superfamily/Winged helix DNA-binding domain"/>
    <property type="match status" value="2"/>
</dbReference>
<dbReference type="SMART" id="SM00862">
    <property type="entry name" value="Trans_reg_C"/>
    <property type="match status" value="1"/>
</dbReference>
<dbReference type="Gene3D" id="1.25.40.10">
    <property type="entry name" value="Tetratricopeptide repeat domain"/>
    <property type="match status" value="1"/>
</dbReference>
<name>A0ABU2SKU2_9ACTN</name>
<evidence type="ECO:0000256" key="4">
    <source>
        <dbReference type="ARBA" id="ARBA00023125"/>
    </source>
</evidence>
<evidence type="ECO:0000313" key="9">
    <source>
        <dbReference type="Proteomes" id="UP001180531"/>
    </source>
</evidence>